<organism evidence="2 3">
    <name type="scientific">Pristionchus mayeri</name>
    <dbReference type="NCBI Taxonomy" id="1317129"/>
    <lineage>
        <taxon>Eukaryota</taxon>
        <taxon>Metazoa</taxon>
        <taxon>Ecdysozoa</taxon>
        <taxon>Nematoda</taxon>
        <taxon>Chromadorea</taxon>
        <taxon>Rhabditida</taxon>
        <taxon>Rhabditina</taxon>
        <taxon>Diplogasteromorpha</taxon>
        <taxon>Diplogasteroidea</taxon>
        <taxon>Neodiplogasteridae</taxon>
        <taxon>Pristionchus</taxon>
    </lineage>
</organism>
<dbReference type="InterPro" id="IPR019421">
    <property type="entry name" value="7TM_GPCR_serpentine_rcpt_Srd"/>
</dbReference>
<accession>A0AAN5HZ62</accession>
<feature type="transmembrane region" description="Helical" evidence="1">
    <location>
        <begin position="48"/>
        <end position="67"/>
    </location>
</feature>
<dbReference type="Pfam" id="PF10317">
    <property type="entry name" value="7TM_GPCR_Srd"/>
    <property type="match status" value="1"/>
</dbReference>
<keyword evidence="1" id="KW-1133">Transmembrane helix</keyword>
<proteinExistence type="predicted"/>
<keyword evidence="1" id="KW-0472">Membrane</keyword>
<protein>
    <recommendedName>
        <fullName evidence="4">G protein-coupled receptor</fullName>
    </recommendedName>
</protein>
<evidence type="ECO:0000256" key="1">
    <source>
        <dbReference type="SAM" id="Phobius"/>
    </source>
</evidence>
<gene>
    <name evidence="2" type="ORF">PMAYCL1PPCAC_16335</name>
</gene>
<keyword evidence="1" id="KW-0812">Transmembrane</keyword>
<dbReference type="EMBL" id="BTRK01000004">
    <property type="protein sequence ID" value="GMR46140.1"/>
    <property type="molecule type" value="Genomic_DNA"/>
</dbReference>
<feature type="non-terminal residue" evidence="2">
    <location>
        <position position="100"/>
    </location>
</feature>
<feature type="non-terminal residue" evidence="2">
    <location>
        <position position="1"/>
    </location>
</feature>
<evidence type="ECO:0008006" key="4">
    <source>
        <dbReference type="Google" id="ProtNLM"/>
    </source>
</evidence>
<dbReference type="AlphaFoldDB" id="A0AAN5HZ62"/>
<keyword evidence="3" id="KW-1185">Reference proteome</keyword>
<name>A0AAN5HZ62_9BILA</name>
<sequence>KTLVIHSSFTKMLTVDVAVSAFLALLVLALTCVQMIGNIHSSDIEGLAYDVAVLPALIHPVLTLYFVPSYRSFVRACFALRKPPLSIAHRIGIHVPKMPN</sequence>
<evidence type="ECO:0000313" key="2">
    <source>
        <dbReference type="EMBL" id="GMR46140.1"/>
    </source>
</evidence>
<feature type="transmembrane region" description="Helical" evidence="1">
    <location>
        <begin position="12"/>
        <end position="36"/>
    </location>
</feature>
<reference evidence="3" key="1">
    <citation type="submission" date="2022-10" db="EMBL/GenBank/DDBJ databases">
        <title>Genome assembly of Pristionchus species.</title>
        <authorList>
            <person name="Yoshida K."/>
            <person name="Sommer R.J."/>
        </authorList>
    </citation>
    <scope>NUCLEOTIDE SEQUENCE [LARGE SCALE GENOMIC DNA]</scope>
    <source>
        <strain evidence="3">RS5460</strain>
    </source>
</reference>
<comment type="caution">
    <text evidence="2">The sequence shown here is derived from an EMBL/GenBank/DDBJ whole genome shotgun (WGS) entry which is preliminary data.</text>
</comment>
<evidence type="ECO:0000313" key="3">
    <source>
        <dbReference type="Proteomes" id="UP001328107"/>
    </source>
</evidence>
<dbReference type="Proteomes" id="UP001328107">
    <property type="component" value="Unassembled WGS sequence"/>
</dbReference>